<evidence type="ECO:0000256" key="1">
    <source>
        <dbReference type="SAM" id="Phobius"/>
    </source>
</evidence>
<reference evidence="2 3" key="1">
    <citation type="submission" date="2023-08" db="EMBL/GenBank/DDBJ databases">
        <title>Pleionea litopenaei sp. nov., isolated from stomach of juvenile Litopenaeus vannamei.</title>
        <authorList>
            <person name="Rho A.M."/>
            <person name="Hwang C.Y."/>
        </authorList>
    </citation>
    <scope>NUCLEOTIDE SEQUENCE [LARGE SCALE GENOMIC DNA]</scope>
    <source>
        <strain evidence="2 3">HL-JVS1</strain>
    </source>
</reference>
<evidence type="ECO:0000313" key="2">
    <source>
        <dbReference type="EMBL" id="WMS88272.1"/>
    </source>
</evidence>
<feature type="transmembrane region" description="Helical" evidence="1">
    <location>
        <begin position="12"/>
        <end position="31"/>
    </location>
</feature>
<dbReference type="AlphaFoldDB" id="A0AA51RVD1"/>
<accession>A0AA51RVD1</accession>
<feature type="transmembrane region" description="Helical" evidence="1">
    <location>
        <begin position="37"/>
        <end position="59"/>
    </location>
</feature>
<proteinExistence type="predicted"/>
<feature type="transmembrane region" description="Helical" evidence="1">
    <location>
        <begin position="113"/>
        <end position="134"/>
    </location>
</feature>
<keyword evidence="1" id="KW-1133">Transmembrane helix</keyword>
<keyword evidence="1" id="KW-0472">Membrane</keyword>
<dbReference type="EMBL" id="CP133548">
    <property type="protein sequence ID" value="WMS88272.1"/>
    <property type="molecule type" value="Genomic_DNA"/>
</dbReference>
<name>A0AA51RVD1_9GAMM</name>
<keyword evidence="3" id="KW-1185">Reference proteome</keyword>
<dbReference type="Proteomes" id="UP001239782">
    <property type="component" value="Chromosome"/>
</dbReference>
<protein>
    <submittedName>
        <fullName evidence="2">Uncharacterized protein</fullName>
    </submittedName>
</protein>
<dbReference type="KEGG" id="plei:Q9312_04980"/>
<evidence type="ECO:0000313" key="3">
    <source>
        <dbReference type="Proteomes" id="UP001239782"/>
    </source>
</evidence>
<gene>
    <name evidence="2" type="ORF">Q9312_04980</name>
</gene>
<organism evidence="2 3">
    <name type="scientific">Pleionea litopenaei</name>
    <dbReference type="NCBI Taxonomy" id="3070815"/>
    <lineage>
        <taxon>Bacteria</taxon>
        <taxon>Pseudomonadati</taxon>
        <taxon>Pseudomonadota</taxon>
        <taxon>Gammaproteobacteria</taxon>
        <taxon>Oceanospirillales</taxon>
        <taxon>Pleioneaceae</taxon>
        <taxon>Pleionea</taxon>
    </lineage>
</organism>
<dbReference type="RefSeq" id="WP_309203477.1">
    <property type="nucleotide sequence ID" value="NZ_CP133548.1"/>
</dbReference>
<keyword evidence="1" id="KW-0812">Transmembrane</keyword>
<sequence length="143" mass="16835">MKDEKLPIEVTFPIWITILSFVGWAVTWRLLRAFEYSLWVAIPGGFLVFILIKTIYYMIAERKLEKFREELESTRKKRWGNHSEENSKNTRGSLDAESKFDKMLKNDIGKSQGMMIFVGVLIAFLIFAVGYVVYEKYYIFHTS</sequence>